<dbReference type="AlphaFoldDB" id="A0A7J2U4E2"/>
<comment type="caution">
    <text evidence="1">The sequence shown here is derived from an EMBL/GenBank/DDBJ whole genome shotgun (WGS) entry which is preliminary data.</text>
</comment>
<protein>
    <submittedName>
        <fullName evidence="1">Uncharacterized protein</fullName>
    </submittedName>
</protein>
<accession>A0A7J2U4E2</accession>
<reference evidence="1" key="1">
    <citation type="journal article" date="2020" name="mSystems">
        <title>Genome- and Community-Level Interaction Insights into Carbon Utilization and Element Cycling Functions of Hydrothermarchaeota in Hydrothermal Sediment.</title>
        <authorList>
            <person name="Zhou Z."/>
            <person name="Liu Y."/>
            <person name="Xu W."/>
            <person name="Pan J."/>
            <person name="Luo Z.H."/>
            <person name="Li M."/>
        </authorList>
    </citation>
    <scope>NUCLEOTIDE SEQUENCE [LARGE SCALE GENOMIC DNA]</scope>
    <source>
        <strain evidence="1">SpSt-125</strain>
    </source>
</reference>
<dbReference type="EMBL" id="DSEU01000060">
    <property type="protein sequence ID" value="HEM67658.1"/>
    <property type="molecule type" value="Genomic_DNA"/>
</dbReference>
<gene>
    <name evidence="1" type="ORF">ENO26_08900</name>
</gene>
<sequence length="125" mass="14676">MDLSSLVDFVKQKLLEGWVLTCCVRDCVEPLKQFADVVYVFEEYGVALIKKTEDLKRFLEIRDEEFEKLRIILYNPSFAKATGLCYPENWVNDEFDEKEAEHTARVVLNNVLKAEAFYMHMVFPV</sequence>
<name>A0A7J2U4E2_9CREN</name>
<proteinExistence type="predicted"/>
<evidence type="ECO:0000313" key="1">
    <source>
        <dbReference type="EMBL" id="HEM67658.1"/>
    </source>
</evidence>
<organism evidence="1">
    <name type="scientific">Ignisphaera aggregans</name>
    <dbReference type="NCBI Taxonomy" id="334771"/>
    <lineage>
        <taxon>Archaea</taxon>
        <taxon>Thermoproteota</taxon>
        <taxon>Thermoprotei</taxon>
        <taxon>Desulfurococcales</taxon>
        <taxon>Desulfurococcaceae</taxon>
        <taxon>Ignisphaera</taxon>
    </lineage>
</organism>